<dbReference type="InterPro" id="IPR016040">
    <property type="entry name" value="NAD(P)-bd_dom"/>
</dbReference>
<name>A0A1G2MRV2_9BACT</name>
<sequence length="321" mass="35148">MNAQNKQALVTGGAGAIGINLVSRLIKEGFNVTVFSLPAPDLFRLKNIGKKVEIVTGDITHGEQVKAVISRLKPHYVFHLASTTMAVTPVKHIEVNAIGTINLLEALRETGVDRFIYTGSAAVYGSGNQVKENAKFLPDSVFGAAKASTSIIVETYARVYKIPTVELRFFLPYGPWEHPNRLIPHIILSALSGKELPLTAGKQERDPTYIEDVIDAFMLSIKKPVPPGSIFNIGSGKAVTVRKIVEQTLALMGNSVKPKFGAVPTRENEIMKMSGDIKAAAKGLGWKPKHTLEEGLQKTIDWWKKNQAFARYMLEDAATKK</sequence>
<comment type="caution">
    <text evidence="2">The sequence shown here is derived from an EMBL/GenBank/DDBJ whole genome shotgun (WGS) entry which is preliminary data.</text>
</comment>
<dbReference type="Pfam" id="PF16363">
    <property type="entry name" value="GDP_Man_Dehyd"/>
    <property type="match status" value="1"/>
</dbReference>
<evidence type="ECO:0000313" key="2">
    <source>
        <dbReference type="EMBL" id="OHA26588.1"/>
    </source>
</evidence>
<dbReference type="Proteomes" id="UP000177943">
    <property type="component" value="Unassembled WGS sequence"/>
</dbReference>
<dbReference type="PANTHER" id="PTHR43000">
    <property type="entry name" value="DTDP-D-GLUCOSE 4,6-DEHYDRATASE-RELATED"/>
    <property type="match status" value="1"/>
</dbReference>
<reference evidence="2 3" key="1">
    <citation type="journal article" date="2016" name="Nat. Commun.">
        <title>Thousands of microbial genomes shed light on interconnected biogeochemical processes in an aquifer system.</title>
        <authorList>
            <person name="Anantharaman K."/>
            <person name="Brown C.T."/>
            <person name="Hug L.A."/>
            <person name="Sharon I."/>
            <person name="Castelle C.J."/>
            <person name="Probst A.J."/>
            <person name="Thomas B.C."/>
            <person name="Singh A."/>
            <person name="Wilkins M.J."/>
            <person name="Karaoz U."/>
            <person name="Brodie E.L."/>
            <person name="Williams K.H."/>
            <person name="Hubbard S.S."/>
            <person name="Banfield J.F."/>
        </authorList>
    </citation>
    <scope>NUCLEOTIDE SEQUENCE [LARGE SCALE GENOMIC DNA]</scope>
</reference>
<feature type="domain" description="NAD(P)-binding" evidence="1">
    <location>
        <begin position="9"/>
        <end position="299"/>
    </location>
</feature>
<dbReference type="Gene3D" id="3.40.50.720">
    <property type="entry name" value="NAD(P)-binding Rossmann-like Domain"/>
    <property type="match status" value="1"/>
</dbReference>
<dbReference type="AlphaFoldDB" id="A0A1G2MRV2"/>
<dbReference type="EMBL" id="MHRP01000030">
    <property type="protein sequence ID" value="OHA26588.1"/>
    <property type="molecule type" value="Genomic_DNA"/>
</dbReference>
<proteinExistence type="predicted"/>
<accession>A0A1G2MRV2</accession>
<evidence type="ECO:0000313" key="3">
    <source>
        <dbReference type="Proteomes" id="UP000177943"/>
    </source>
</evidence>
<gene>
    <name evidence="2" type="ORF">A3D56_03105</name>
</gene>
<dbReference type="SUPFAM" id="SSF51735">
    <property type="entry name" value="NAD(P)-binding Rossmann-fold domains"/>
    <property type="match status" value="1"/>
</dbReference>
<dbReference type="InterPro" id="IPR036291">
    <property type="entry name" value="NAD(P)-bd_dom_sf"/>
</dbReference>
<protein>
    <recommendedName>
        <fullName evidence="1">NAD(P)-binding domain-containing protein</fullName>
    </recommendedName>
</protein>
<organism evidence="2 3">
    <name type="scientific">Candidatus Taylorbacteria bacterium RIFCSPHIGHO2_02_FULL_45_35</name>
    <dbReference type="NCBI Taxonomy" id="1802311"/>
    <lineage>
        <taxon>Bacteria</taxon>
        <taxon>Candidatus Tayloriibacteriota</taxon>
    </lineage>
</organism>
<evidence type="ECO:0000259" key="1">
    <source>
        <dbReference type="Pfam" id="PF16363"/>
    </source>
</evidence>